<dbReference type="HAMAP" id="MF_00503">
    <property type="entry name" value="Ribosomal_bL9"/>
    <property type="match status" value="1"/>
</dbReference>
<dbReference type="STRING" id="574375.AZF08_05765"/>
<comment type="similarity">
    <text evidence="2 8">Belongs to the bacterial ribosomal protein bL9 family.</text>
</comment>
<dbReference type="AlphaFoldDB" id="A0A073KGC3"/>
<evidence type="ECO:0000313" key="11">
    <source>
        <dbReference type="EMBL" id="KEK25640.1"/>
    </source>
</evidence>
<dbReference type="PROSITE" id="PS00651">
    <property type="entry name" value="RIBOSOMAL_L9"/>
    <property type="match status" value="1"/>
</dbReference>
<protein>
    <recommendedName>
        <fullName evidence="7 8">Large ribosomal subunit protein bL9</fullName>
    </recommendedName>
</protein>
<dbReference type="eggNOG" id="COG0359">
    <property type="taxonomic scope" value="Bacteria"/>
</dbReference>
<dbReference type="InterPro" id="IPR009027">
    <property type="entry name" value="Ribosomal_bL9/RNase_H1_N"/>
</dbReference>
<dbReference type="GO" id="GO:0019843">
    <property type="term" value="F:rRNA binding"/>
    <property type="evidence" value="ECO:0007669"/>
    <property type="project" value="UniProtKB-UniRule"/>
</dbReference>
<keyword evidence="5 8" id="KW-0689">Ribosomal protein</keyword>
<evidence type="ECO:0000256" key="4">
    <source>
        <dbReference type="ARBA" id="ARBA00022884"/>
    </source>
</evidence>
<dbReference type="Pfam" id="PF01281">
    <property type="entry name" value="Ribosomal_L9_N"/>
    <property type="match status" value="1"/>
</dbReference>
<dbReference type="GO" id="GO:0003735">
    <property type="term" value="F:structural constituent of ribosome"/>
    <property type="evidence" value="ECO:0007669"/>
    <property type="project" value="InterPro"/>
</dbReference>
<reference evidence="11 12" key="1">
    <citation type="submission" date="2014-06" db="EMBL/GenBank/DDBJ databases">
        <title>Draft genome sequence of Bacillus gaemokensis JCM 15801 (MCCC 1A00707).</title>
        <authorList>
            <person name="Lai Q."/>
            <person name="Liu Y."/>
            <person name="Shao Z."/>
        </authorList>
    </citation>
    <scope>NUCLEOTIDE SEQUENCE [LARGE SCALE GENOMIC DNA]</scope>
    <source>
        <strain evidence="11 12">JCM 15801</strain>
    </source>
</reference>
<dbReference type="InterPro" id="IPR036791">
    <property type="entry name" value="Ribosomal_bL9_C_sf"/>
</dbReference>
<gene>
    <name evidence="8" type="primary">rplI</name>
    <name evidence="11" type="ORF">BAGA_13630</name>
</gene>
<dbReference type="Pfam" id="PF03948">
    <property type="entry name" value="Ribosomal_L9_C"/>
    <property type="match status" value="1"/>
</dbReference>
<dbReference type="Proteomes" id="UP000027778">
    <property type="component" value="Unassembled WGS sequence"/>
</dbReference>
<dbReference type="InterPro" id="IPR020069">
    <property type="entry name" value="Ribosomal_bL9_C"/>
</dbReference>
<dbReference type="EMBL" id="JOTM01000002">
    <property type="protein sequence ID" value="KEK25640.1"/>
    <property type="molecule type" value="Genomic_DNA"/>
</dbReference>
<keyword evidence="9" id="KW-0175">Coiled coil</keyword>
<dbReference type="OrthoDB" id="9788336at2"/>
<dbReference type="Gene3D" id="3.10.430.100">
    <property type="entry name" value="Ribosomal protein L9, C-terminal domain"/>
    <property type="match status" value="1"/>
</dbReference>
<evidence type="ECO:0000256" key="6">
    <source>
        <dbReference type="ARBA" id="ARBA00023274"/>
    </source>
</evidence>
<dbReference type="GO" id="GO:1990904">
    <property type="term" value="C:ribonucleoprotein complex"/>
    <property type="evidence" value="ECO:0007669"/>
    <property type="project" value="UniProtKB-KW"/>
</dbReference>
<name>A0A073KGC3_9BACI</name>
<dbReference type="FunFam" id="3.10.430.100:FF:000002">
    <property type="entry name" value="50S ribosomal protein L9"/>
    <property type="match status" value="1"/>
</dbReference>
<evidence type="ECO:0000259" key="10">
    <source>
        <dbReference type="PROSITE" id="PS00651"/>
    </source>
</evidence>
<dbReference type="GO" id="GO:0006412">
    <property type="term" value="P:translation"/>
    <property type="evidence" value="ECO:0007669"/>
    <property type="project" value="UniProtKB-UniRule"/>
</dbReference>
<dbReference type="InterPro" id="IPR000244">
    <property type="entry name" value="Ribosomal_bL9"/>
</dbReference>
<keyword evidence="12" id="KW-1185">Reference proteome</keyword>
<dbReference type="RefSeq" id="WP_033673536.1">
    <property type="nucleotide sequence ID" value="NZ_JOTM01000002.1"/>
</dbReference>
<evidence type="ECO:0000313" key="12">
    <source>
        <dbReference type="Proteomes" id="UP000027778"/>
    </source>
</evidence>
<feature type="coiled-coil region" evidence="9">
    <location>
        <begin position="44"/>
        <end position="85"/>
    </location>
</feature>
<evidence type="ECO:0000256" key="5">
    <source>
        <dbReference type="ARBA" id="ARBA00022980"/>
    </source>
</evidence>
<evidence type="ECO:0000256" key="7">
    <source>
        <dbReference type="ARBA" id="ARBA00035292"/>
    </source>
</evidence>
<dbReference type="NCBIfam" id="TIGR00158">
    <property type="entry name" value="L9"/>
    <property type="match status" value="1"/>
</dbReference>
<dbReference type="InterPro" id="IPR020594">
    <property type="entry name" value="Ribosomal_bL9_bac/chp"/>
</dbReference>
<evidence type="ECO:0000256" key="8">
    <source>
        <dbReference type="HAMAP-Rule" id="MF_00503"/>
    </source>
</evidence>
<keyword evidence="3 8" id="KW-0699">rRNA-binding</keyword>
<comment type="caution">
    <text evidence="11">The sequence shown here is derived from an EMBL/GenBank/DDBJ whole genome shotgun (WGS) entry which is preliminary data.</text>
</comment>
<dbReference type="FunFam" id="3.40.5.10:FF:000002">
    <property type="entry name" value="50S ribosomal protein L9"/>
    <property type="match status" value="1"/>
</dbReference>
<dbReference type="SUPFAM" id="SSF55653">
    <property type="entry name" value="Ribosomal protein L9 C-domain"/>
    <property type="match status" value="1"/>
</dbReference>
<evidence type="ECO:0000256" key="3">
    <source>
        <dbReference type="ARBA" id="ARBA00022730"/>
    </source>
</evidence>
<proteinExistence type="inferred from homology"/>
<comment type="function">
    <text evidence="1 8">Binds to the 23S rRNA.</text>
</comment>
<dbReference type="InterPro" id="IPR020070">
    <property type="entry name" value="Ribosomal_bL9_N"/>
</dbReference>
<accession>A0A073KGC3</accession>
<evidence type="ECO:0000256" key="9">
    <source>
        <dbReference type="SAM" id="Coils"/>
    </source>
</evidence>
<evidence type="ECO:0000256" key="1">
    <source>
        <dbReference type="ARBA" id="ARBA00003058"/>
    </source>
</evidence>
<keyword evidence="4 8" id="KW-0694">RNA-binding</keyword>
<dbReference type="SUPFAM" id="SSF55658">
    <property type="entry name" value="L9 N-domain-like"/>
    <property type="match status" value="1"/>
</dbReference>
<feature type="domain" description="Ribosomal protein L9" evidence="10">
    <location>
        <begin position="13"/>
        <end position="40"/>
    </location>
</feature>
<organism evidence="11 12">
    <name type="scientific">Bacillus gaemokensis</name>
    <dbReference type="NCBI Taxonomy" id="574375"/>
    <lineage>
        <taxon>Bacteria</taxon>
        <taxon>Bacillati</taxon>
        <taxon>Bacillota</taxon>
        <taxon>Bacilli</taxon>
        <taxon>Bacillales</taxon>
        <taxon>Bacillaceae</taxon>
        <taxon>Bacillus</taxon>
        <taxon>Bacillus cereus group</taxon>
    </lineage>
</organism>
<keyword evidence="6 8" id="KW-0687">Ribonucleoprotein</keyword>
<evidence type="ECO:0000256" key="2">
    <source>
        <dbReference type="ARBA" id="ARBA00010605"/>
    </source>
</evidence>
<sequence>MKVIFLKDVKGKGKKGEVKNVPDGYANNFLLKQGLAAEATNSSMKTLDAQKRKEEKDAAAELENAKKLKETLEQLTVELKAKSGEGGRLFGSITSKQIVDAMQKAHNIKLDKRKFEMADAIRALGYTNVTVKLHPQVTATVKVHVSEQ</sequence>
<dbReference type="Gene3D" id="3.40.5.10">
    <property type="entry name" value="Ribosomal protein L9, N-terminal domain"/>
    <property type="match status" value="1"/>
</dbReference>
<dbReference type="GO" id="GO:0005840">
    <property type="term" value="C:ribosome"/>
    <property type="evidence" value="ECO:0007669"/>
    <property type="project" value="UniProtKB-KW"/>
</dbReference>
<dbReference type="PANTHER" id="PTHR21368">
    <property type="entry name" value="50S RIBOSOMAL PROTEIN L9"/>
    <property type="match status" value="1"/>
</dbReference>
<dbReference type="InterPro" id="IPR036935">
    <property type="entry name" value="Ribosomal_bL9_N_sf"/>
</dbReference>